<dbReference type="OrthoDB" id="388616at2759"/>
<evidence type="ECO:0000256" key="1">
    <source>
        <dbReference type="SAM" id="MobiDB-lite"/>
    </source>
</evidence>
<reference evidence="3 4" key="1">
    <citation type="submission" date="2011-08" db="EMBL/GenBank/DDBJ databases">
        <title>The Genome Sequence of Plasmodium vivax India VII.</title>
        <authorList>
            <consortium name="The Broad Institute Genome Sequencing Platform"/>
            <consortium name="The Broad Institute Genome Sequencing Center for Infectious Disease"/>
            <person name="Neafsey D."/>
            <person name="Carlton J."/>
            <person name="Barnwell J."/>
            <person name="Collins W."/>
            <person name="Escalante A."/>
            <person name="Mullikin J."/>
            <person name="Saul A."/>
            <person name="Guigo R."/>
            <person name="Camara F."/>
            <person name="Young S.K."/>
            <person name="Zeng Q."/>
            <person name="Gargeya S."/>
            <person name="Fitzgerald M."/>
            <person name="Haas B."/>
            <person name="Abouelleil A."/>
            <person name="Alvarado L."/>
            <person name="Arachchi H.M."/>
            <person name="Berlin A."/>
            <person name="Brown A."/>
            <person name="Chapman S.B."/>
            <person name="Chen Z."/>
            <person name="Dunbar C."/>
            <person name="Freedman E."/>
            <person name="Gearin G."/>
            <person name="Gellesch M."/>
            <person name="Goldberg J."/>
            <person name="Griggs A."/>
            <person name="Gujja S."/>
            <person name="Heiman D."/>
            <person name="Howarth C."/>
            <person name="Larson L."/>
            <person name="Lui A."/>
            <person name="MacDonald P.J.P."/>
            <person name="Montmayeur A."/>
            <person name="Murphy C."/>
            <person name="Neiman D."/>
            <person name="Pearson M."/>
            <person name="Priest M."/>
            <person name="Roberts A."/>
            <person name="Saif S."/>
            <person name="Shea T."/>
            <person name="Shenoy N."/>
            <person name="Sisk P."/>
            <person name="Stolte C."/>
            <person name="Sykes S."/>
            <person name="Wortman J."/>
            <person name="Nusbaum C."/>
            <person name="Birren B."/>
        </authorList>
    </citation>
    <scope>NUCLEOTIDE SEQUENCE [LARGE SCALE GENOMIC DNA]</scope>
    <source>
        <strain evidence="3 4">India VII</strain>
    </source>
</reference>
<dbReference type="InterPro" id="IPR008780">
    <property type="entry name" value="Plasmodium_Vir"/>
</dbReference>
<organism evidence="3 4">
    <name type="scientific">Plasmodium vivax India VII</name>
    <dbReference type="NCBI Taxonomy" id="1077284"/>
    <lineage>
        <taxon>Eukaryota</taxon>
        <taxon>Sar</taxon>
        <taxon>Alveolata</taxon>
        <taxon>Apicomplexa</taxon>
        <taxon>Aconoidasida</taxon>
        <taxon>Haemosporida</taxon>
        <taxon>Plasmodiidae</taxon>
        <taxon>Plasmodium</taxon>
        <taxon>Plasmodium (Plasmodium)</taxon>
    </lineage>
</organism>
<evidence type="ECO:0008006" key="5">
    <source>
        <dbReference type="Google" id="ProtNLM"/>
    </source>
</evidence>
<keyword evidence="2" id="KW-0472">Membrane</keyword>
<dbReference type="AlphaFoldDB" id="A0A0J9S3J5"/>
<feature type="region of interest" description="Disordered" evidence="1">
    <location>
        <begin position="453"/>
        <end position="478"/>
    </location>
</feature>
<name>A0A0J9S3J5_PLAVI</name>
<protein>
    <recommendedName>
        <fullName evidence="5">VIR protein</fullName>
    </recommendedName>
</protein>
<keyword evidence="2" id="KW-0812">Transmembrane</keyword>
<sequence>MSMNLKYNYLLSYSKKEDIWKDLQLNKIYEDFFSKSENYKPHDECNLFNAQYKKHEGAKDICNKFAHFLKKISESKDEQKRKNYCNYLPYWLYDEIKGKYKSTDNIRSIDFVNDLIGVGYKVNAKIPKNRCTLFYESGVSLEEMQKRKIFFAYFREYEKVKSIINKTKKEECSKYNKYINSINSLYKVYKPRNCKSGWLWFGPPNYFDCDSKYDPSNLVSILKDCETKDPKRGESSGGLSIFSGWFSSSPQPSATRGVAQVKGPATAVGPEAKTVVTGKGGSDKGAPNDKPLQAAAAASSRDKGVTGASDRSVSAKDSPGLASRGNAGGVRNEALQQAPAPLQHATTLTLRKEDIQGGGAHGVLPSTLQIKGDTEHGIITDSSSTLESVSDKVDSNFYRNIIMAAAILGTIFFLFYYNMSSGLKSRFPKRKRKKKIFEHNYYEEYEKELARYDSENESLDSQSDRYYLNYQPERDYDY</sequence>
<gene>
    <name evidence="3" type="ORF">PVIIG_05309</name>
</gene>
<dbReference type="Pfam" id="PF05795">
    <property type="entry name" value="Plasmodium_Vir"/>
    <property type="match status" value="1"/>
</dbReference>
<feature type="transmembrane region" description="Helical" evidence="2">
    <location>
        <begin position="397"/>
        <end position="417"/>
    </location>
</feature>
<dbReference type="Proteomes" id="UP000053562">
    <property type="component" value="Unassembled WGS sequence"/>
</dbReference>
<proteinExistence type="predicted"/>
<evidence type="ECO:0000256" key="2">
    <source>
        <dbReference type="SAM" id="Phobius"/>
    </source>
</evidence>
<evidence type="ECO:0000313" key="3">
    <source>
        <dbReference type="EMBL" id="KMZ76697.1"/>
    </source>
</evidence>
<feature type="region of interest" description="Disordered" evidence="1">
    <location>
        <begin position="253"/>
        <end position="327"/>
    </location>
</feature>
<accession>A0A0J9S3J5</accession>
<keyword evidence="2" id="KW-1133">Transmembrane helix</keyword>
<dbReference type="EMBL" id="KQ234644">
    <property type="protein sequence ID" value="KMZ76697.1"/>
    <property type="molecule type" value="Genomic_DNA"/>
</dbReference>
<evidence type="ECO:0000313" key="4">
    <source>
        <dbReference type="Proteomes" id="UP000053562"/>
    </source>
</evidence>